<reference evidence="1" key="1">
    <citation type="submission" date="2020-11" db="EMBL/GenBank/DDBJ databases">
        <authorList>
            <person name="Tran Van P."/>
        </authorList>
    </citation>
    <scope>NUCLEOTIDE SEQUENCE</scope>
</reference>
<dbReference type="AlphaFoldDB" id="A0A7R9MPN0"/>
<feature type="non-terminal residue" evidence="1">
    <location>
        <position position="1"/>
    </location>
</feature>
<evidence type="ECO:0000313" key="1">
    <source>
        <dbReference type="EMBL" id="CAD7663322.1"/>
    </source>
</evidence>
<organism evidence="1">
    <name type="scientific">Oppiella nova</name>
    <dbReference type="NCBI Taxonomy" id="334625"/>
    <lineage>
        <taxon>Eukaryota</taxon>
        <taxon>Metazoa</taxon>
        <taxon>Ecdysozoa</taxon>
        <taxon>Arthropoda</taxon>
        <taxon>Chelicerata</taxon>
        <taxon>Arachnida</taxon>
        <taxon>Acari</taxon>
        <taxon>Acariformes</taxon>
        <taxon>Sarcoptiformes</taxon>
        <taxon>Oribatida</taxon>
        <taxon>Brachypylina</taxon>
        <taxon>Oppioidea</taxon>
        <taxon>Oppiidae</taxon>
        <taxon>Oppiella</taxon>
    </lineage>
</organism>
<dbReference type="SUPFAM" id="SSF57850">
    <property type="entry name" value="RING/U-box"/>
    <property type="match status" value="1"/>
</dbReference>
<sequence>MVTQCCQQCYCRECIHSWLSNSNTCPNDRKRLYREDVCPAPRLVTNLLNKMQVKCEFYDKGCESSMKGVIETARNNLDDYQVVYQINISSSKLDLCIERAKEAIRCSDTYTDITSHIFNAFNTRKRFSKRWHCIAFAGTGGESR</sequence>
<keyword evidence="2" id="KW-1185">Reference proteome</keyword>
<protein>
    <recommendedName>
        <fullName evidence="3">RING-type domain-containing protein</fullName>
    </recommendedName>
</protein>
<dbReference type="OrthoDB" id="6511708at2759"/>
<evidence type="ECO:0008006" key="3">
    <source>
        <dbReference type="Google" id="ProtNLM"/>
    </source>
</evidence>
<dbReference type="EMBL" id="OC946752">
    <property type="protein sequence ID" value="CAD7663322.1"/>
    <property type="molecule type" value="Genomic_DNA"/>
</dbReference>
<proteinExistence type="predicted"/>
<gene>
    <name evidence="1" type="ORF">ONB1V03_LOCUS19882</name>
</gene>
<dbReference type="InterPro" id="IPR013083">
    <property type="entry name" value="Znf_RING/FYVE/PHD"/>
</dbReference>
<dbReference type="EMBL" id="CAJPVJ010031927">
    <property type="protein sequence ID" value="CAG2180459.1"/>
    <property type="molecule type" value="Genomic_DNA"/>
</dbReference>
<dbReference type="Gene3D" id="3.30.40.10">
    <property type="entry name" value="Zinc/RING finger domain, C3HC4 (zinc finger)"/>
    <property type="match status" value="1"/>
</dbReference>
<evidence type="ECO:0000313" key="2">
    <source>
        <dbReference type="Proteomes" id="UP000728032"/>
    </source>
</evidence>
<dbReference type="Proteomes" id="UP000728032">
    <property type="component" value="Unassembled WGS sequence"/>
</dbReference>
<name>A0A7R9MPN0_9ACAR</name>
<accession>A0A7R9MPN0</accession>